<organism evidence="1 2">
    <name type="scientific">Paraburkholderia bannensis</name>
    <dbReference type="NCBI Taxonomy" id="765414"/>
    <lineage>
        <taxon>Bacteria</taxon>
        <taxon>Pseudomonadati</taxon>
        <taxon>Pseudomonadota</taxon>
        <taxon>Betaproteobacteria</taxon>
        <taxon>Burkholderiales</taxon>
        <taxon>Burkholderiaceae</taxon>
        <taxon>Paraburkholderia</taxon>
    </lineage>
</organism>
<keyword evidence="2" id="KW-1185">Reference proteome</keyword>
<dbReference type="RefSeq" id="WP_183732131.1">
    <property type="nucleotide sequence ID" value="NZ_JACHBW010000004.1"/>
</dbReference>
<gene>
    <name evidence="1" type="ORF">F4827_001941</name>
</gene>
<name>A0A7W9TVB1_9BURK</name>
<accession>A0A7W9TVB1</accession>
<evidence type="ECO:0000313" key="2">
    <source>
        <dbReference type="Proteomes" id="UP000571554"/>
    </source>
</evidence>
<proteinExistence type="predicted"/>
<evidence type="ECO:0000313" key="1">
    <source>
        <dbReference type="EMBL" id="MBB6102093.1"/>
    </source>
</evidence>
<reference evidence="1 2" key="1">
    <citation type="submission" date="2020-08" db="EMBL/GenBank/DDBJ databases">
        <title>Above-ground endophytic microbial communities from plants in different locations in the United States.</title>
        <authorList>
            <person name="Frank C."/>
        </authorList>
    </citation>
    <scope>NUCLEOTIDE SEQUENCE [LARGE SCALE GENOMIC DNA]</scope>
    <source>
        <strain evidence="1 2">WP4_2_2</strain>
    </source>
</reference>
<protein>
    <submittedName>
        <fullName evidence="1">Uncharacterized protein</fullName>
    </submittedName>
</protein>
<dbReference type="Proteomes" id="UP000571554">
    <property type="component" value="Unassembled WGS sequence"/>
</dbReference>
<comment type="caution">
    <text evidence="1">The sequence shown here is derived from an EMBL/GenBank/DDBJ whole genome shotgun (WGS) entry which is preliminary data.</text>
</comment>
<dbReference type="EMBL" id="JACHBW010000004">
    <property type="protein sequence ID" value="MBB6102093.1"/>
    <property type="molecule type" value="Genomic_DNA"/>
</dbReference>
<dbReference type="AlphaFoldDB" id="A0A7W9TVB1"/>
<sequence length="54" mass="6099">MTIQNSARRTHRVLKSPNQNLIDYTGFSLYHRTIMDFLAQYDDGAPTSPGNGID</sequence>